<dbReference type="Gene3D" id="2.40.10.480">
    <property type="match status" value="1"/>
</dbReference>
<dbReference type="OrthoDB" id="145878at2157"/>
<dbReference type="InterPro" id="IPR015943">
    <property type="entry name" value="WD40/YVTN_repeat-like_dom_sf"/>
</dbReference>
<dbReference type="SUPFAM" id="SSF50998">
    <property type="entry name" value="Quinoprotein alcohol dehydrogenase-like"/>
    <property type="match status" value="1"/>
</dbReference>
<dbReference type="Gene3D" id="2.130.10.10">
    <property type="entry name" value="YVTN repeat-like/Quinoprotein amine dehydrogenase"/>
    <property type="match status" value="1"/>
</dbReference>
<evidence type="ECO:0000313" key="3">
    <source>
        <dbReference type="EMBL" id="QLG49401.1"/>
    </source>
</evidence>
<dbReference type="Pfam" id="PF13360">
    <property type="entry name" value="PQQ_2"/>
    <property type="match status" value="2"/>
</dbReference>
<evidence type="ECO:0000313" key="4">
    <source>
        <dbReference type="Proteomes" id="UP000509241"/>
    </source>
</evidence>
<sequence>MPDWHRRSLLATCATLSTTGVLASEGSSTDPDDASDVAQSGVASPPDGWSSAWGNAGNTGYLPLEDEFPEPNSIAWRYELPSFRTWHDGKVAVVDGRIFLLTNYAETDERVGGFYQTYENQLHALDAETGELEWQAEVKAKKRPTVVDGTVYVEGRDRVVAFDAADGSVSWERELDTIEWVTNPTPADGALYVVAGETLYALDGDDGSVRWRRERVTVRPENEAMGDPVPTSFAAETVAIVDGTVYAITRPCNENSSNEVEEKEGVAALSAKTGEPEWAVVPEGGVSTLLMAADEFVFGRKVADMNDETILDRHTGEVVGRETVDTVAATSDVRVTYDGGAPGGGDISVHPYDDGEHWTVSGVHSQAPLIVGETLIAFQNGSVTGFDLESGTVMWRWERDLDPRALVAVDENTLYVGINTELVALRPSDGEADDQQDDPDDDGQQDDPDDDDQQDDPDDDDQRDRPDDENEDQCDEPDETDVDQCNEPDDENDNQQDESEKRQPDDDDGSRDPTDDDDDGSGDATDSDCPREATDSVRGDQ</sequence>
<evidence type="ECO:0000259" key="2">
    <source>
        <dbReference type="Pfam" id="PF13360"/>
    </source>
</evidence>
<evidence type="ECO:0000256" key="1">
    <source>
        <dbReference type="SAM" id="MobiDB-lite"/>
    </source>
</evidence>
<dbReference type="AlphaFoldDB" id="A0A7D5KDH3"/>
<reference evidence="3 4" key="1">
    <citation type="submission" date="2020-07" db="EMBL/GenBank/DDBJ databases">
        <authorList>
            <person name="Cui H."/>
        </authorList>
    </citation>
    <scope>NUCLEOTIDE SEQUENCE [LARGE SCALE GENOMIC DNA]</scope>
    <source>
        <strain evidence="3 4">YPL8</strain>
    </source>
</reference>
<feature type="compositionally biased region" description="Basic and acidic residues" evidence="1">
    <location>
        <begin position="528"/>
        <end position="541"/>
    </location>
</feature>
<feature type="compositionally biased region" description="Acidic residues" evidence="1">
    <location>
        <begin position="430"/>
        <end position="497"/>
    </location>
</feature>
<feature type="region of interest" description="Disordered" evidence="1">
    <location>
        <begin position="425"/>
        <end position="541"/>
    </location>
</feature>
<dbReference type="EMBL" id="CP058601">
    <property type="protein sequence ID" value="QLG49401.1"/>
    <property type="molecule type" value="Genomic_DNA"/>
</dbReference>
<protein>
    <submittedName>
        <fullName evidence="3">PQQ-binding-like beta-propeller repeat protein</fullName>
    </submittedName>
</protein>
<feature type="region of interest" description="Disordered" evidence="1">
    <location>
        <begin position="22"/>
        <end position="54"/>
    </location>
</feature>
<dbReference type="PANTHER" id="PTHR34512:SF30">
    <property type="entry name" value="OUTER MEMBRANE PROTEIN ASSEMBLY FACTOR BAMB"/>
    <property type="match status" value="1"/>
</dbReference>
<feature type="compositionally biased region" description="Acidic residues" evidence="1">
    <location>
        <begin position="505"/>
        <end position="521"/>
    </location>
</feature>
<dbReference type="Proteomes" id="UP000509241">
    <property type="component" value="Chromosome"/>
</dbReference>
<feature type="domain" description="Pyrrolo-quinoline quinone repeat" evidence="2">
    <location>
        <begin position="355"/>
        <end position="436"/>
    </location>
</feature>
<gene>
    <name evidence="3" type="ORF">HYG82_11265</name>
</gene>
<dbReference type="SMART" id="SM00564">
    <property type="entry name" value="PQQ"/>
    <property type="match status" value="4"/>
</dbReference>
<dbReference type="PANTHER" id="PTHR34512">
    <property type="entry name" value="CELL SURFACE PROTEIN"/>
    <property type="match status" value="1"/>
</dbReference>
<proteinExistence type="predicted"/>
<accession>A0A7D5KDH3</accession>
<dbReference type="InterPro" id="IPR002372">
    <property type="entry name" value="PQQ_rpt_dom"/>
</dbReference>
<dbReference type="RefSeq" id="WP_179261134.1">
    <property type="nucleotide sequence ID" value="NZ_CP058601.1"/>
</dbReference>
<name>A0A7D5KDH3_9EURY</name>
<keyword evidence="4" id="KW-1185">Reference proteome</keyword>
<dbReference type="GeneID" id="56033878"/>
<dbReference type="InterPro" id="IPR011047">
    <property type="entry name" value="Quinoprotein_ADH-like_sf"/>
</dbReference>
<organism evidence="3 4">
    <name type="scientific">Natrinema halophilum</name>
    <dbReference type="NCBI Taxonomy" id="1699371"/>
    <lineage>
        <taxon>Archaea</taxon>
        <taxon>Methanobacteriati</taxon>
        <taxon>Methanobacteriota</taxon>
        <taxon>Stenosarchaea group</taxon>
        <taxon>Halobacteria</taxon>
        <taxon>Halobacteriales</taxon>
        <taxon>Natrialbaceae</taxon>
        <taxon>Natrinema</taxon>
    </lineage>
</organism>
<dbReference type="InterPro" id="IPR018391">
    <property type="entry name" value="PQQ_b-propeller_rpt"/>
</dbReference>
<feature type="domain" description="Pyrrolo-quinoline quinone repeat" evidence="2">
    <location>
        <begin position="75"/>
        <end position="319"/>
    </location>
</feature>
<dbReference type="KEGG" id="haly:HYG82_11265"/>